<organism evidence="1 2">
    <name type="scientific">Aeoliella mucimassa</name>
    <dbReference type="NCBI Taxonomy" id="2527972"/>
    <lineage>
        <taxon>Bacteria</taxon>
        <taxon>Pseudomonadati</taxon>
        <taxon>Planctomycetota</taxon>
        <taxon>Planctomycetia</taxon>
        <taxon>Pirellulales</taxon>
        <taxon>Lacipirellulaceae</taxon>
        <taxon>Aeoliella</taxon>
    </lineage>
</organism>
<evidence type="ECO:0000313" key="2">
    <source>
        <dbReference type="Proteomes" id="UP000315750"/>
    </source>
</evidence>
<gene>
    <name evidence="1" type="ORF">Pan181_20660</name>
</gene>
<dbReference type="KEGG" id="amuc:Pan181_20660"/>
<keyword evidence="2" id="KW-1185">Reference proteome</keyword>
<sequence length="246" mass="27444">MRWLSRWLRPPDHPRMAVTVVSHRDSIVADSATEQWSPVFSLLDSRGIPATWATGARDTARLASLLVGSRVSHELAHLDFGRAVAANLPSFRHQSQLAQKVSLPLRTLVTLSRGVHPSVLAQLQALAVVPLHRRGAISHTGQLRALAWNIWEAPATDRTTTSPSDETLARLKIRVRQVVRQSSRLHLVIDPEFPLAGGELQQFERWLDQVSDYAQRGWIRFETVAQAASDISSSLQQQRSLDRQAA</sequence>
<accession>A0A518AMB8</accession>
<dbReference type="EMBL" id="CP036278">
    <property type="protein sequence ID" value="QDU55869.1"/>
    <property type="molecule type" value="Genomic_DNA"/>
</dbReference>
<evidence type="ECO:0000313" key="1">
    <source>
        <dbReference type="EMBL" id="QDU55869.1"/>
    </source>
</evidence>
<proteinExistence type="predicted"/>
<dbReference type="RefSeq" id="WP_145246665.1">
    <property type="nucleotide sequence ID" value="NZ_CP036278.1"/>
</dbReference>
<dbReference type="AlphaFoldDB" id="A0A518AMB8"/>
<name>A0A518AMB8_9BACT</name>
<dbReference type="Proteomes" id="UP000315750">
    <property type="component" value="Chromosome"/>
</dbReference>
<protein>
    <submittedName>
        <fullName evidence="1">Uncharacterized protein</fullName>
    </submittedName>
</protein>
<reference evidence="1 2" key="1">
    <citation type="submission" date="2019-02" db="EMBL/GenBank/DDBJ databases">
        <title>Deep-cultivation of Planctomycetes and their phenomic and genomic characterization uncovers novel biology.</title>
        <authorList>
            <person name="Wiegand S."/>
            <person name="Jogler M."/>
            <person name="Boedeker C."/>
            <person name="Pinto D."/>
            <person name="Vollmers J."/>
            <person name="Rivas-Marin E."/>
            <person name="Kohn T."/>
            <person name="Peeters S.H."/>
            <person name="Heuer A."/>
            <person name="Rast P."/>
            <person name="Oberbeckmann S."/>
            <person name="Bunk B."/>
            <person name="Jeske O."/>
            <person name="Meyerdierks A."/>
            <person name="Storesund J.E."/>
            <person name="Kallscheuer N."/>
            <person name="Luecker S."/>
            <person name="Lage O.M."/>
            <person name="Pohl T."/>
            <person name="Merkel B.J."/>
            <person name="Hornburger P."/>
            <person name="Mueller R.-W."/>
            <person name="Bruemmer F."/>
            <person name="Labrenz M."/>
            <person name="Spormann A.M."/>
            <person name="Op den Camp H."/>
            <person name="Overmann J."/>
            <person name="Amann R."/>
            <person name="Jetten M.S.M."/>
            <person name="Mascher T."/>
            <person name="Medema M.H."/>
            <person name="Devos D.P."/>
            <person name="Kaster A.-K."/>
            <person name="Ovreas L."/>
            <person name="Rohde M."/>
            <person name="Galperin M.Y."/>
            <person name="Jogler C."/>
        </authorList>
    </citation>
    <scope>NUCLEOTIDE SEQUENCE [LARGE SCALE GENOMIC DNA]</scope>
    <source>
        <strain evidence="1 2">Pan181</strain>
    </source>
</reference>